<accession>A0A0V0R3G4</accession>
<evidence type="ECO:0000259" key="3">
    <source>
        <dbReference type="Pfam" id="PF22675"/>
    </source>
</evidence>
<keyword evidence="5" id="KW-1185">Reference proteome</keyword>
<dbReference type="InterPro" id="IPR055256">
    <property type="entry name" value="KH_1_KHDC4/BBP-like"/>
</dbReference>
<keyword evidence="1" id="KW-0175">Coiled coil</keyword>
<comment type="caution">
    <text evidence="4">The sequence shown here is derived from an EMBL/GenBank/DDBJ whole genome shotgun (WGS) entry which is preliminary data.</text>
</comment>
<dbReference type="Pfam" id="PF22675">
    <property type="entry name" value="KH-I_KHDC4-BBP"/>
    <property type="match status" value="1"/>
</dbReference>
<dbReference type="Proteomes" id="UP000054937">
    <property type="component" value="Unassembled WGS sequence"/>
</dbReference>
<protein>
    <recommendedName>
        <fullName evidence="3">KHDC4/BBP-like KH-domain type I domain-containing protein</fullName>
    </recommendedName>
</protein>
<proteinExistence type="predicted"/>
<feature type="compositionally biased region" description="Polar residues" evidence="2">
    <location>
        <begin position="1"/>
        <end position="16"/>
    </location>
</feature>
<dbReference type="EMBL" id="LDAU01000055">
    <property type="protein sequence ID" value="KRX09052.1"/>
    <property type="molecule type" value="Genomic_DNA"/>
</dbReference>
<name>A0A0V0R3G4_PSEPJ</name>
<feature type="coiled-coil region" evidence="1">
    <location>
        <begin position="136"/>
        <end position="163"/>
    </location>
</feature>
<evidence type="ECO:0000256" key="1">
    <source>
        <dbReference type="SAM" id="Coils"/>
    </source>
</evidence>
<dbReference type="PANTHER" id="PTHR15744">
    <property type="entry name" value="BLOM7"/>
    <property type="match status" value="1"/>
</dbReference>
<sequence length="472" mass="54351">MSENLNPNTQQFPSQTSSNNNSHKSIKSIESEDSQKNTQIKAQSNQIYEKQNEGNLCKSNKKILAEIDSNLIEKISNEQQNTKQKQNDEIQMPEKIMTNEQKLQGMLQDKQLRQSITQKLISQGYDEKQPTLNITVKQINNDLNKNQENLELDQDDLKEVLNRYGNIISIKTQSSDNKTQVVFQELFSAFLAFQNIKNIDFSELNIKLEPEFCKKPQEIANDPQNITKNCAQQLKYLQQNINAPQDKQILPVLFQQNKAQEQVNHCNFFLQNSNNNSQNIPQINNNFFAQQPNEQWRQANNNNNNTTNISTNNNNQGIKYTCRYDIQIPNDKGFQVARKIIGGKGQNMKDIIDNCWSKAGYKYNTSKNDIVKLRLRGQGSGYKEGPENQESNEPLHLCVSSKYFDTYQIACQQFDSLLLKIYKEYAQFCQNKGKNFEMIGLKKNESTNGKVGNFNTNNGQVFNNQNTTKYGI</sequence>
<feature type="region of interest" description="Disordered" evidence="2">
    <location>
        <begin position="1"/>
        <end position="42"/>
    </location>
</feature>
<evidence type="ECO:0000256" key="2">
    <source>
        <dbReference type="SAM" id="MobiDB-lite"/>
    </source>
</evidence>
<dbReference type="GO" id="GO:0003723">
    <property type="term" value="F:RNA binding"/>
    <property type="evidence" value="ECO:0007669"/>
    <property type="project" value="InterPro"/>
</dbReference>
<evidence type="ECO:0000313" key="4">
    <source>
        <dbReference type="EMBL" id="KRX09052.1"/>
    </source>
</evidence>
<dbReference type="InterPro" id="IPR036612">
    <property type="entry name" value="KH_dom_type_1_sf"/>
</dbReference>
<organism evidence="4 5">
    <name type="scientific">Pseudocohnilembus persalinus</name>
    <name type="common">Ciliate</name>
    <dbReference type="NCBI Taxonomy" id="266149"/>
    <lineage>
        <taxon>Eukaryota</taxon>
        <taxon>Sar</taxon>
        <taxon>Alveolata</taxon>
        <taxon>Ciliophora</taxon>
        <taxon>Intramacronucleata</taxon>
        <taxon>Oligohymenophorea</taxon>
        <taxon>Scuticociliatia</taxon>
        <taxon>Philasterida</taxon>
        <taxon>Pseudocohnilembidae</taxon>
        <taxon>Pseudocohnilembus</taxon>
    </lineage>
</organism>
<dbReference type="InterPro" id="IPR035979">
    <property type="entry name" value="RBD_domain_sf"/>
</dbReference>
<dbReference type="CDD" id="cd22386">
    <property type="entry name" value="KH-I_KHDC4_rpt2"/>
    <property type="match status" value="1"/>
</dbReference>
<dbReference type="InParanoid" id="A0A0V0R3G4"/>
<dbReference type="OrthoDB" id="5989967at2759"/>
<dbReference type="GO" id="GO:0005634">
    <property type="term" value="C:nucleus"/>
    <property type="evidence" value="ECO:0007669"/>
    <property type="project" value="InterPro"/>
</dbReference>
<dbReference type="InterPro" id="IPR047889">
    <property type="entry name" value="KHDC4_KH-I_second"/>
</dbReference>
<dbReference type="SUPFAM" id="SSF54928">
    <property type="entry name" value="RNA-binding domain, RBD"/>
    <property type="match status" value="1"/>
</dbReference>
<dbReference type="AlphaFoldDB" id="A0A0V0R3G4"/>
<dbReference type="PANTHER" id="PTHR15744:SF0">
    <property type="entry name" value="KH HOMOLOGY DOMAIN-CONTAINING PROTEIN 4"/>
    <property type="match status" value="1"/>
</dbReference>
<feature type="domain" description="KHDC4/BBP-like KH-domain type I" evidence="3">
    <location>
        <begin position="331"/>
        <end position="418"/>
    </location>
</feature>
<dbReference type="InterPro" id="IPR031121">
    <property type="entry name" value="RIK/BLOM7"/>
</dbReference>
<dbReference type="Gene3D" id="3.30.1370.10">
    <property type="entry name" value="K Homology domain, type 1"/>
    <property type="match status" value="1"/>
</dbReference>
<reference evidence="4 5" key="1">
    <citation type="journal article" date="2015" name="Sci. Rep.">
        <title>Genome of the facultative scuticociliatosis pathogen Pseudocohnilembus persalinus provides insight into its virulence through horizontal gene transfer.</title>
        <authorList>
            <person name="Xiong J."/>
            <person name="Wang G."/>
            <person name="Cheng J."/>
            <person name="Tian M."/>
            <person name="Pan X."/>
            <person name="Warren A."/>
            <person name="Jiang C."/>
            <person name="Yuan D."/>
            <person name="Miao W."/>
        </authorList>
    </citation>
    <scope>NUCLEOTIDE SEQUENCE [LARGE SCALE GENOMIC DNA]</scope>
    <source>
        <strain evidence="4">36N120E</strain>
    </source>
</reference>
<evidence type="ECO:0000313" key="5">
    <source>
        <dbReference type="Proteomes" id="UP000054937"/>
    </source>
</evidence>
<gene>
    <name evidence="4" type="ORF">PPERSA_01939</name>
</gene>